<evidence type="ECO:0000313" key="3">
    <source>
        <dbReference type="Proteomes" id="UP000235703"/>
    </source>
</evidence>
<dbReference type="Gene3D" id="3.40.190.10">
    <property type="entry name" value="Periplasmic binding protein-like II"/>
    <property type="match status" value="1"/>
</dbReference>
<sequence length="321" mass="33659">MKSLTIATVGVMSAVALVGCSGAGGGDGTFPKKEITWIVPYGAGGNTDAISRSVAKAMSENLKQDIIVENAPGGSGAVGTQKIQGSKPDGYTIGLFTTGTMTVTPLLNDLGYSYEDFTNIGLMLTQPVVLLADPSSEYQSAEKLIEAAKSSPGKLSVGVPGATTPQAYELNRMREEFGVDFTVVPFDSNAEVMNALRGGNIQAAALNASSDVRKSVESSEVKPLAIGEAERADWISDTPTLKELGFESLVNSGTLIGATAPDNLPDDVKKKLEDSLEEALTDEPVIDLLGADNIGSEFIGSEKVTEELKQSKEVYEKLVSN</sequence>
<dbReference type="Gene3D" id="3.40.190.150">
    <property type="entry name" value="Bordetella uptake gene, domain 1"/>
    <property type="match status" value="1"/>
</dbReference>
<dbReference type="PANTHER" id="PTHR42928:SF5">
    <property type="entry name" value="BLR1237 PROTEIN"/>
    <property type="match status" value="1"/>
</dbReference>
<keyword evidence="3" id="KW-1185">Reference proteome</keyword>
<protein>
    <submittedName>
        <fullName evidence="2">Tripartite tricarboxylate transporter substrate binding protein</fullName>
    </submittedName>
</protein>
<dbReference type="PROSITE" id="PS51257">
    <property type="entry name" value="PROKAR_LIPOPROTEIN"/>
    <property type="match status" value="1"/>
</dbReference>
<dbReference type="PANTHER" id="PTHR42928">
    <property type="entry name" value="TRICARBOXYLATE-BINDING PROTEIN"/>
    <property type="match status" value="1"/>
</dbReference>
<name>A0A2N6PHE6_9MICO</name>
<reference evidence="2 3" key="1">
    <citation type="submission" date="2017-09" db="EMBL/GenBank/DDBJ databases">
        <title>Bacterial strain isolated from the female urinary microbiota.</title>
        <authorList>
            <person name="Thomas-White K."/>
            <person name="Kumar N."/>
            <person name="Forster S."/>
            <person name="Putonti C."/>
            <person name="Lawley T."/>
            <person name="Wolfe A.J."/>
        </authorList>
    </citation>
    <scope>NUCLEOTIDE SEQUENCE [LARGE SCALE GENOMIC DNA]</scope>
    <source>
        <strain evidence="2 3">UMB0680</strain>
    </source>
</reference>
<proteinExistence type="inferred from homology"/>
<dbReference type="RefSeq" id="WP_102161894.1">
    <property type="nucleotide sequence ID" value="NZ_PNFZ01000003.1"/>
</dbReference>
<dbReference type="OrthoDB" id="8627412at2"/>
<dbReference type="EMBL" id="PNFZ01000003">
    <property type="protein sequence ID" value="PMB98097.1"/>
    <property type="molecule type" value="Genomic_DNA"/>
</dbReference>
<comment type="similarity">
    <text evidence="1">Belongs to the UPF0065 (bug) family.</text>
</comment>
<organism evidence="2 3">
    <name type="scientific">Brevibacterium luteolum</name>
    <dbReference type="NCBI Taxonomy" id="199591"/>
    <lineage>
        <taxon>Bacteria</taxon>
        <taxon>Bacillati</taxon>
        <taxon>Actinomycetota</taxon>
        <taxon>Actinomycetes</taxon>
        <taxon>Micrococcales</taxon>
        <taxon>Brevibacteriaceae</taxon>
        <taxon>Brevibacterium</taxon>
    </lineage>
</organism>
<dbReference type="Pfam" id="PF03401">
    <property type="entry name" value="TctC"/>
    <property type="match status" value="1"/>
</dbReference>
<dbReference type="AlphaFoldDB" id="A0A2N6PHE6"/>
<dbReference type="SUPFAM" id="SSF53850">
    <property type="entry name" value="Periplasmic binding protein-like II"/>
    <property type="match status" value="1"/>
</dbReference>
<gene>
    <name evidence="2" type="ORF">CJ198_06910</name>
</gene>
<evidence type="ECO:0000313" key="2">
    <source>
        <dbReference type="EMBL" id="PMB98097.1"/>
    </source>
</evidence>
<accession>A0A2N6PHE6</accession>
<dbReference type="CDD" id="cd07012">
    <property type="entry name" value="PBP2_Bug_TTT"/>
    <property type="match status" value="1"/>
</dbReference>
<evidence type="ECO:0000256" key="1">
    <source>
        <dbReference type="ARBA" id="ARBA00006987"/>
    </source>
</evidence>
<dbReference type="InterPro" id="IPR042100">
    <property type="entry name" value="Bug_dom1"/>
</dbReference>
<dbReference type="PIRSF" id="PIRSF017082">
    <property type="entry name" value="YflP"/>
    <property type="match status" value="1"/>
</dbReference>
<dbReference type="Proteomes" id="UP000235703">
    <property type="component" value="Unassembled WGS sequence"/>
</dbReference>
<dbReference type="InterPro" id="IPR005064">
    <property type="entry name" value="BUG"/>
</dbReference>
<comment type="caution">
    <text evidence="2">The sequence shown here is derived from an EMBL/GenBank/DDBJ whole genome shotgun (WGS) entry which is preliminary data.</text>
</comment>